<dbReference type="PANTHER" id="PTHR30632:SF14">
    <property type="entry name" value="TUNGSTATE_MOLYBDATE_CHROMATE-BINDING PROTEIN MODA"/>
    <property type="match status" value="1"/>
</dbReference>
<protein>
    <submittedName>
        <fullName evidence="8">Molybdate ABC transporter substrate-binding protein</fullName>
    </submittedName>
</protein>
<evidence type="ECO:0000256" key="6">
    <source>
        <dbReference type="PIRSR" id="PIRSR004846-1"/>
    </source>
</evidence>
<comment type="caution">
    <text evidence="8">The sequence shown here is derived from an EMBL/GenBank/DDBJ whole genome shotgun (WGS) entry which is preliminary data.</text>
</comment>
<evidence type="ECO:0000256" key="2">
    <source>
        <dbReference type="ARBA" id="ARBA00022505"/>
    </source>
</evidence>
<dbReference type="SUPFAM" id="SSF53850">
    <property type="entry name" value="Periplasmic binding protein-like II"/>
    <property type="match status" value="1"/>
</dbReference>
<dbReference type="PANTHER" id="PTHR30632">
    <property type="entry name" value="MOLYBDATE-BINDING PERIPLASMIC PROTEIN"/>
    <property type="match status" value="1"/>
</dbReference>
<dbReference type="InterPro" id="IPR005950">
    <property type="entry name" value="ModA"/>
</dbReference>
<feature type="chain" id="PRO_5029556523" evidence="7">
    <location>
        <begin position="20"/>
        <end position="253"/>
    </location>
</feature>
<dbReference type="NCBIfam" id="TIGR01256">
    <property type="entry name" value="modA"/>
    <property type="match status" value="1"/>
</dbReference>
<evidence type="ECO:0000313" key="8">
    <source>
        <dbReference type="EMBL" id="GEJ56458.1"/>
    </source>
</evidence>
<keyword evidence="4 7" id="KW-0732">Signal</keyword>
<dbReference type="GO" id="GO:0015689">
    <property type="term" value="P:molybdate ion transport"/>
    <property type="evidence" value="ECO:0007669"/>
    <property type="project" value="InterPro"/>
</dbReference>
<comment type="similarity">
    <text evidence="1">Belongs to the bacterial solute-binding protein ModA family.</text>
</comment>
<keyword evidence="9" id="KW-1185">Reference proteome</keyword>
<gene>
    <name evidence="8" type="primary">modA</name>
    <name evidence="8" type="ORF">AMYX_11990</name>
</gene>
<dbReference type="Pfam" id="PF13531">
    <property type="entry name" value="SBP_bac_11"/>
    <property type="match status" value="1"/>
</dbReference>
<keyword evidence="2 6" id="KW-0500">Molybdenum</keyword>
<evidence type="ECO:0000256" key="7">
    <source>
        <dbReference type="SAM" id="SignalP"/>
    </source>
</evidence>
<dbReference type="AlphaFoldDB" id="A0A7I9VJU9"/>
<evidence type="ECO:0000256" key="3">
    <source>
        <dbReference type="ARBA" id="ARBA00022723"/>
    </source>
</evidence>
<dbReference type="Proteomes" id="UP000503640">
    <property type="component" value="Unassembled WGS sequence"/>
</dbReference>
<evidence type="ECO:0000256" key="5">
    <source>
        <dbReference type="ARBA" id="ARBA00062515"/>
    </source>
</evidence>
<evidence type="ECO:0000313" key="9">
    <source>
        <dbReference type="Proteomes" id="UP000503640"/>
    </source>
</evidence>
<dbReference type="RefSeq" id="WP_235969491.1">
    <property type="nucleotide sequence ID" value="NZ_BJTG01000003.1"/>
</dbReference>
<evidence type="ECO:0000256" key="4">
    <source>
        <dbReference type="ARBA" id="ARBA00022729"/>
    </source>
</evidence>
<reference evidence="9" key="1">
    <citation type="journal article" date="2020" name="Appl. Environ. Microbiol.">
        <title>Diazotrophic Anaeromyxobacter Isolates from Soils.</title>
        <authorList>
            <person name="Masuda Y."/>
            <person name="Yamanaka H."/>
            <person name="Xu Z.X."/>
            <person name="Shiratori Y."/>
            <person name="Aono T."/>
            <person name="Amachi S."/>
            <person name="Senoo K."/>
            <person name="Itoh H."/>
        </authorList>
    </citation>
    <scope>NUCLEOTIDE SEQUENCE [LARGE SCALE GENOMIC DNA]</scope>
    <source>
        <strain evidence="9">R267</strain>
    </source>
</reference>
<comment type="subunit">
    <text evidence="5">The complex is composed of two ATP-binding proteins (ModC), two transmembrane proteins (ModB) and a solute-binding protein (ModA).</text>
</comment>
<accession>A0A7I9VJU9</accession>
<evidence type="ECO:0000256" key="1">
    <source>
        <dbReference type="ARBA" id="ARBA00009175"/>
    </source>
</evidence>
<dbReference type="PIRSF" id="PIRSF004846">
    <property type="entry name" value="ModA"/>
    <property type="match status" value="1"/>
</dbReference>
<feature type="binding site" evidence="6">
    <location>
        <position position="167"/>
    </location>
    <ligand>
        <name>molybdate</name>
        <dbReference type="ChEBI" id="CHEBI:36264"/>
    </ligand>
</feature>
<dbReference type="FunFam" id="3.40.190.10:FF:000035">
    <property type="entry name" value="Molybdate ABC transporter substrate-binding protein"/>
    <property type="match status" value="1"/>
</dbReference>
<organism evidence="8 9">
    <name type="scientific">Anaeromyxobacter diazotrophicus</name>
    <dbReference type="NCBI Taxonomy" id="2590199"/>
    <lineage>
        <taxon>Bacteria</taxon>
        <taxon>Pseudomonadati</taxon>
        <taxon>Myxococcota</taxon>
        <taxon>Myxococcia</taxon>
        <taxon>Myxococcales</taxon>
        <taxon>Cystobacterineae</taxon>
        <taxon>Anaeromyxobacteraceae</taxon>
        <taxon>Anaeromyxobacter</taxon>
    </lineage>
</organism>
<dbReference type="InterPro" id="IPR050682">
    <property type="entry name" value="ModA/WtpA"/>
</dbReference>
<keyword evidence="3 6" id="KW-0479">Metal-binding</keyword>
<dbReference type="Gene3D" id="3.40.190.10">
    <property type="entry name" value="Periplasmic binding protein-like II"/>
    <property type="match status" value="2"/>
</dbReference>
<dbReference type="GO" id="GO:0030973">
    <property type="term" value="F:molybdate ion binding"/>
    <property type="evidence" value="ECO:0007669"/>
    <property type="project" value="UniProtKB-ARBA"/>
</dbReference>
<feature type="signal peptide" evidence="7">
    <location>
        <begin position="1"/>
        <end position="19"/>
    </location>
</feature>
<name>A0A7I9VJU9_9BACT</name>
<dbReference type="GO" id="GO:1901359">
    <property type="term" value="F:tungstate binding"/>
    <property type="evidence" value="ECO:0007669"/>
    <property type="project" value="UniProtKB-ARBA"/>
</dbReference>
<dbReference type="EMBL" id="BJTG01000003">
    <property type="protein sequence ID" value="GEJ56458.1"/>
    <property type="molecule type" value="Genomic_DNA"/>
</dbReference>
<dbReference type="GO" id="GO:0046872">
    <property type="term" value="F:metal ion binding"/>
    <property type="evidence" value="ECO:0007669"/>
    <property type="project" value="UniProtKB-KW"/>
</dbReference>
<feature type="binding site" evidence="6">
    <location>
        <position position="58"/>
    </location>
    <ligand>
        <name>molybdate</name>
        <dbReference type="ChEBI" id="CHEBI:36264"/>
    </ligand>
</feature>
<proteinExistence type="inferred from homology"/>
<sequence length="253" mass="25457">MLAPAAALLALLAAAPAGGAPALAVAAAANLRPALEELAAAFQARHPGGAVRATYGGSGLLVTQIASGAPFDLFLSADAAYPAELAARGLADAPFTYAVGELVVWVPAGAPIELERRGLAALSDPRVERIALPNPETAPYGRAAREALAAAGLWDGLRPRLVLGQSVAQAASFAASGNAQAAFLPRSLAGAPPLAQAGRSWPVPASSHAPILQAGAVLKAARDPAQARAFAAFLLSDEGRAVLARHGYRAPPR</sequence>